<reference evidence="3" key="1">
    <citation type="journal article" date="2019" name="Int. J. Syst. Evol. Microbiol.">
        <title>The Global Catalogue of Microorganisms (GCM) 10K type strain sequencing project: providing services to taxonomists for standard genome sequencing and annotation.</title>
        <authorList>
            <consortium name="The Broad Institute Genomics Platform"/>
            <consortium name="The Broad Institute Genome Sequencing Center for Infectious Disease"/>
            <person name="Wu L."/>
            <person name="Ma J."/>
        </authorList>
    </citation>
    <scope>NUCLEOTIDE SEQUENCE [LARGE SCALE GENOMIC DNA]</scope>
    <source>
        <strain evidence="3">NBRC 110107</strain>
    </source>
</reference>
<keyword evidence="3" id="KW-1185">Reference proteome</keyword>
<comment type="caution">
    <text evidence="2">The sequence shown here is derived from an EMBL/GenBank/DDBJ whole genome shotgun (WGS) entry which is preliminary data.</text>
</comment>
<dbReference type="EMBL" id="BSOY01000131">
    <property type="protein sequence ID" value="GLS02831.1"/>
    <property type="molecule type" value="Genomic_DNA"/>
</dbReference>
<organism evidence="2 3">
    <name type="scientific">Brevundimonas denitrificans</name>
    <dbReference type="NCBI Taxonomy" id="1443434"/>
    <lineage>
        <taxon>Bacteria</taxon>
        <taxon>Pseudomonadati</taxon>
        <taxon>Pseudomonadota</taxon>
        <taxon>Alphaproteobacteria</taxon>
        <taxon>Caulobacterales</taxon>
        <taxon>Caulobacteraceae</taxon>
        <taxon>Brevundimonas</taxon>
    </lineage>
</organism>
<protein>
    <recommendedName>
        <fullName evidence="4">Transposase</fullName>
    </recommendedName>
</protein>
<dbReference type="RefSeq" id="WP_284223774.1">
    <property type="nucleotide sequence ID" value="NZ_BSOY01000131.1"/>
</dbReference>
<evidence type="ECO:0000313" key="3">
    <source>
        <dbReference type="Proteomes" id="UP001156921"/>
    </source>
</evidence>
<dbReference type="Proteomes" id="UP001156921">
    <property type="component" value="Unassembled WGS sequence"/>
</dbReference>
<name>A0ABQ6BQP8_9CAUL</name>
<evidence type="ECO:0008006" key="4">
    <source>
        <dbReference type="Google" id="ProtNLM"/>
    </source>
</evidence>
<gene>
    <name evidence="2" type="ORF">GCM10007859_28700</name>
</gene>
<proteinExistence type="predicted"/>
<accession>A0ABQ6BQP8</accession>
<evidence type="ECO:0000313" key="2">
    <source>
        <dbReference type="EMBL" id="GLS02831.1"/>
    </source>
</evidence>
<evidence type="ECO:0000256" key="1">
    <source>
        <dbReference type="SAM" id="MobiDB-lite"/>
    </source>
</evidence>
<feature type="region of interest" description="Disordered" evidence="1">
    <location>
        <begin position="51"/>
        <end position="76"/>
    </location>
</feature>
<sequence>MIAELERRFRNLHRVFILKKWKARQHERACGRPSIGLPLIWTNEHNVTPRYGRNNPLRYQKTNEFGDRLDQTGSRL</sequence>